<dbReference type="SUPFAM" id="SSF51045">
    <property type="entry name" value="WW domain"/>
    <property type="match status" value="1"/>
</dbReference>
<dbReference type="PANTHER" id="PTHR17616:SF8">
    <property type="entry name" value="TRANSCRIPTIONAL COACTIVATOR YORKIE"/>
    <property type="match status" value="1"/>
</dbReference>
<dbReference type="PANTHER" id="PTHR17616">
    <property type="entry name" value="YES-ASSOCIATED PROTEIN YAP1 FAMILY MEMBER"/>
    <property type="match status" value="1"/>
</dbReference>
<dbReference type="GO" id="GO:0045944">
    <property type="term" value="P:positive regulation of transcription by RNA polymerase II"/>
    <property type="evidence" value="ECO:0007669"/>
    <property type="project" value="TreeGrafter"/>
</dbReference>
<feature type="compositionally biased region" description="Polar residues" evidence="5">
    <location>
        <begin position="15"/>
        <end position="29"/>
    </location>
</feature>
<evidence type="ECO:0000313" key="8">
    <source>
        <dbReference type="WBParaSite" id="SMUV_0001110101-mRNA-1"/>
    </source>
</evidence>
<evidence type="ECO:0000259" key="6">
    <source>
        <dbReference type="PROSITE" id="PS50020"/>
    </source>
</evidence>
<feature type="region of interest" description="Disordered" evidence="5">
    <location>
        <begin position="1"/>
        <end position="29"/>
    </location>
</feature>
<dbReference type="Gene3D" id="2.20.70.10">
    <property type="match status" value="1"/>
</dbReference>
<comment type="subcellular location">
    <subcellularLocation>
        <location evidence="2">Cytoplasm</location>
    </subcellularLocation>
    <subcellularLocation>
        <location evidence="1">Nucleus</location>
    </subcellularLocation>
</comment>
<keyword evidence="3" id="KW-0963">Cytoplasm</keyword>
<dbReference type="PROSITE" id="PS01159">
    <property type="entry name" value="WW_DOMAIN_1"/>
    <property type="match status" value="1"/>
</dbReference>
<feature type="compositionally biased region" description="Polar residues" evidence="5">
    <location>
        <begin position="105"/>
        <end position="130"/>
    </location>
</feature>
<feature type="compositionally biased region" description="Polar residues" evidence="5">
    <location>
        <begin position="55"/>
        <end position="76"/>
    </location>
</feature>
<evidence type="ECO:0000256" key="2">
    <source>
        <dbReference type="ARBA" id="ARBA00004496"/>
    </source>
</evidence>
<dbReference type="GO" id="GO:0035329">
    <property type="term" value="P:hippo signaling"/>
    <property type="evidence" value="ECO:0007669"/>
    <property type="project" value="TreeGrafter"/>
</dbReference>
<dbReference type="AlphaFoldDB" id="A0A0N5B1D8"/>
<evidence type="ECO:0000256" key="1">
    <source>
        <dbReference type="ARBA" id="ARBA00004123"/>
    </source>
</evidence>
<dbReference type="STRING" id="451379.A0A0N5B1D8"/>
<keyword evidence="7" id="KW-1185">Reference proteome</keyword>
<proteinExistence type="predicted"/>
<feature type="region of interest" description="Disordered" evidence="5">
    <location>
        <begin position="55"/>
        <end position="133"/>
    </location>
</feature>
<name>A0A0N5B1D8_9BILA</name>
<dbReference type="WBParaSite" id="SMUV_0001110101-mRNA-1">
    <property type="protein sequence ID" value="SMUV_0001110101-mRNA-1"/>
    <property type="gene ID" value="SMUV_0001110101"/>
</dbReference>
<evidence type="ECO:0000256" key="3">
    <source>
        <dbReference type="ARBA" id="ARBA00022490"/>
    </source>
</evidence>
<reference evidence="8" key="1">
    <citation type="submission" date="2017-02" db="UniProtKB">
        <authorList>
            <consortium name="WormBaseParasite"/>
        </authorList>
    </citation>
    <scope>IDENTIFICATION</scope>
</reference>
<accession>A0A0N5B1D8</accession>
<dbReference type="Pfam" id="PF00397">
    <property type="entry name" value="WW"/>
    <property type="match status" value="1"/>
</dbReference>
<evidence type="ECO:0000313" key="7">
    <source>
        <dbReference type="Proteomes" id="UP000046393"/>
    </source>
</evidence>
<dbReference type="InterPro" id="IPR001202">
    <property type="entry name" value="WW_dom"/>
</dbReference>
<feature type="compositionally biased region" description="Basic and acidic residues" evidence="5">
    <location>
        <begin position="1"/>
        <end position="11"/>
    </location>
</feature>
<dbReference type="GO" id="GO:0003713">
    <property type="term" value="F:transcription coactivator activity"/>
    <property type="evidence" value="ECO:0007669"/>
    <property type="project" value="TreeGrafter"/>
</dbReference>
<dbReference type="InterPro" id="IPR036020">
    <property type="entry name" value="WW_dom_sf"/>
</dbReference>
<protein>
    <submittedName>
        <fullName evidence="8">WW domain-containing protein</fullName>
    </submittedName>
</protein>
<dbReference type="CDD" id="cd00201">
    <property type="entry name" value="WW"/>
    <property type="match status" value="1"/>
</dbReference>
<dbReference type="PROSITE" id="PS50020">
    <property type="entry name" value="WW_DOMAIN_2"/>
    <property type="match status" value="1"/>
</dbReference>
<evidence type="ECO:0000256" key="5">
    <source>
        <dbReference type="SAM" id="MobiDB-lite"/>
    </source>
</evidence>
<dbReference type="GO" id="GO:0005737">
    <property type="term" value="C:cytoplasm"/>
    <property type="evidence" value="ECO:0007669"/>
    <property type="project" value="UniProtKB-SubCell"/>
</dbReference>
<feature type="domain" description="WW" evidence="6">
    <location>
        <begin position="275"/>
        <end position="308"/>
    </location>
</feature>
<dbReference type="Proteomes" id="UP000046393">
    <property type="component" value="Unplaced"/>
</dbReference>
<keyword evidence="4" id="KW-0539">Nucleus</keyword>
<evidence type="ECO:0000256" key="4">
    <source>
        <dbReference type="ARBA" id="ARBA00023242"/>
    </source>
</evidence>
<organism evidence="7 8">
    <name type="scientific">Syphacia muris</name>
    <dbReference type="NCBI Taxonomy" id="451379"/>
    <lineage>
        <taxon>Eukaryota</taxon>
        <taxon>Metazoa</taxon>
        <taxon>Ecdysozoa</taxon>
        <taxon>Nematoda</taxon>
        <taxon>Chromadorea</taxon>
        <taxon>Rhabditida</taxon>
        <taxon>Spirurina</taxon>
        <taxon>Oxyuridomorpha</taxon>
        <taxon>Oxyuroidea</taxon>
        <taxon>Oxyuridae</taxon>
        <taxon>Syphacia</taxon>
    </lineage>
</organism>
<dbReference type="InterPro" id="IPR051583">
    <property type="entry name" value="YAP1"/>
</dbReference>
<sequence length="494" mass="55833">MTEKTAKEIIRRANHGNSGSLQSQGTSQVFTHVDDPHKSIAEMIKQGKRLYIKSASQNKHQHSSKNANILPTSFTKRPTPMKSRGSSADHSREGSSDDGCGRYTLSPSTNQPQQHSSQQNLPNQYQSSFHARQGSAPAIMNSPAPYDFLLSLALIQYFRRQIPAPMHIPSKSLSVMTMTRVDDQFNMPSHRSAKSCDLNVATRLDVSYAPDNDIVYYDHPNRMTYMNDPRPKSQSLDPLSISVSDSAHLTSTQPIVPNKVQSPSNSISVVEQDLPPLPDGWAKSYDSNGDPYFIDHNSQTTTWYDPRIKKELQEEAIRQRHACNRQNMIKRDVYSDFQQDTHSSLVERLQMERSYMQERQQQLCREGLLEPTGQPAYVPVNPVHQQPVLPGSTAAGYPQYCNNPQIRMQNQMMTPNYYATNMQRGMPSEAPSESAMEIDYSLNGPAGMLHTMNSHHSIDPIVRDLNAEGFNPHEFEQYLHLNDRPLPATAEQYM</sequence>
<dbReference type="SMART" id="SM00456">
    <property type="entry name" value="WW"/>
    <property type="match status" value="1"/>
</dbReference>
<dbReference type="GO" id="GO:0005634">
    <property type="term" value="C:nucleus"/>
    <property type="evidence" value="ECO:0007669"/>
    <property type="project" value="UniProtKB-SubCell"/>
</dbReference>